<organism evidence="4 5">
    <name type="scientific">Hondaea fermentalgiana</name>
    <dbReference type="NCBI Taxonomy" id="2315210"/>
    <lineage>
        <taxon>Eukaryota</taxon>
        <taxon>Sar</taxon>
        <taxon>Stramenopiles</taxon>
        <taxon>Bigyra</taxon>
        <taxon>Labyrinthulomycetes</taxon>
        <taxon>Thraustochytrida</taxon>
        <taxon>Thraustochytriidae</taxon>
        <taxon>Hondaea</taxon>
    </lineage>
</organism>
<proteinExistence type="predicted"/>
<dbReference type="InterPro" id="IPR011992">
    <property type="entry name" value="EF-hand-dom_pair"/>
</dbReference>
<dbReference type="PROSITE" id="PS50222">
    <property type="entry name" value="EF_HAND_2"/>
    <property type="match status" value="1"/>
</dbReference>
<accession>A0A2R5GE77</accession>
<dbReference type="Gene3D" id="1.10.238.10">
    <property type="entry name" value="EF-hand"/>
    <property type="match status" value="1"/>
</dbReference>
<feature type="region of interest" description="Disordered" evidence="2">
    <location>
        <begin position="139"/>
        <end position="170"/>
    </location>
</feature>
<dbReference type="InterPro" id="IPR002048">
    <property type="entry name" value="EF_hand_dom"/>
</dbReference>
<reference evidence="4 5" key="1">
    <citation type="submission" date="2017-12" db="EMBL/GenBank/DDBJ databases">
        <title>Sequencing, de novo assembly and annotation of complete genome of a new Thraustochytrid species, strain FCC1311.</title>
        <authorList>
            <person name="Sedici K."/>
            <person name="Godart F."/>
            <person name="Aiese Cigliano R."/>
            <person name="Sanseverino W."/>
            <person name="Barakat M."/>
            <person name="Ortet P."/>
            <person name="Marechal E."/>
            <person name="Cagnac O."/>
            <person name="Amato A."/>
        </authorList>
    </citation>
    <scope>NUCLEOTIDE SEQUENCE [LARGE SCALE GENOMIC DNA]</scope>
</reference>
<feature type="compositionally biased region" description="Basic and acidic residues" evidence="2">
    <location>
        <begin position="292"/>
        <end position="307"/>
    </location>
</feature>
<comment type="caution">
    <text evidence="4">The sequence shown here is derived from an EMBL/GenBank/DDBJ whole genome shotgun (WGS) entry which is preliminary data.</text>
</comment>
<evidence type="ECO:0000313" key="5">
    <source>
        <dbReference type="Proteomes" id="UP000241890"/>
    </source>
</evidence>
<keyword evidence="5" id="KW-1185">Reference proteome</keyword>
<dbReference type="SUPFAM" id="SSF47473">
    <property type="entry name" value="EF-hand"/>
    <property type="match status" value="1"/>
</dbReference>
<dbReference type="PROSITE" id="PS00018">
    <property type="entry name" value="EF_HAND_1"/>
    <property type="match status" value="1"/>
</dbReference>
<protein>
    <recommendedName>
        <fullName evidence="3">EF-hand domain-containing protein</fullName>
    </recommendedName>
</protein>
<dbReference type="InterPro" id="IPR018247">
    <property type="entry name" value="EF_Hand_1_Ca_BS"/>
</dbReference>
<gene>
    <name evidence="4" type="ORF">FCC1311_031562</name>
</gene>
<feature type="domain" description="EF-hand" evidence="3">
    <location>
        <begin position="189"/>
        <end position="224"/>
    </location>
</feature>
<dbReference type="AlphaFoldDB" id="A0A2R5GE77"/>
<evidence type="ECO:0000259" key="3">
    <source>
        <dbReference type="PROSITE" id="PS50222"/>
    </source>
</evidence>
<name>A0A2R5GE77_9STRA</name>
<dbReference type="InParanoid" id="A0A2R5GE77"/>
<feature type="region of interest" description="Disordered" evidence="2">
    <location>
        <begin position="288"/>
        <end position="310"/>
    </location>
</feature>
<dbReference type="GO" id="GO:0005509">
    <property type="term" value="F:calcium ion binding"/>
    <property type="evidence" value="ECO:0007669"/>
    <property type="project" value="InterPro"/>
</dbReference>
<dbReference type="EMBL" id="BEYU01000026">
    <property type="protein sequence ID" value="GBG26933.1"/>
    <property type="molecule type" value="Genomic_DNA"/>
</dbReference>
<keyword evidence="1" id="KW-0106">Calcium</keyword>
<dbReference type="Proteomes" id="UP000241890">
    <property type="component" value="Unassembled WGS sequence"/>
</dbReference>
<evidence type="ECO:0000313" key="4">
    <source>
        <dbReference type="EMBL" id="GBG26933.1"/>
    </source>
</evidence>
<evidence type="ECO:0000256" key="2">
    <source>
        <dbReference type="SAM" id="MobiDB-lite"/>
    </source>
</evidence>
<sequence length="469" mass="53216">MRAGSAANSDQHLTQASITVKSIASELQRQQDGIVAQNIAATAFQADEIKKLDELRSGHSKRREENRAYRQKMQEAVAANELAMRLEAKARREKVRHTREMARMKWSCFPFANGGRWQKGTVIGPGPLPIRKLALLKRPSPCDEEQDQEEIHLSSHHRHRHQSGPSSSQRDRVAAAFELLRRLAKTYDPHYLDFDRAFLRLDRANRGFLRPADFRVMMRPLGLSDDDHMLLWSHFDRNQSGFVAKDDLVWGFYNKRQVLQEAQRVDDSTLFRAEVLDHIIHEQKIDGGASVEGDRATEGSKKKDSSENNKTTVMVRLGGVRELQDLPDGYKVFCIASCCQICKDDNEDTLIISSEVRSEVAIAKSMGNNLHSMQVNWDDDFASIELSGVSTKHIEMEHLLLEFRATAPGATSDVQVRVAGLVATTQKACRTVDTNGAYFDWHDEQERCEATSQRQGLDMQFKNYEIHPA</sequence>
<evidence type="ECO:0000256" key="1">
    <source>
        <dbReference type="ARBA" id="ARBA00022837"/>
    </source>
</evidence>